<evidence type="ECO:0000313" key="3">
    <source>
        <dbReference type="Proteomes" id="UP000315010"/>
    </source>
</evidence>
<proteinExistence type="predicted"/>
<dbReference type="Proteomes" id="UP000315010">
    <property type="component" value="Unassembled WGS sequence"/>
</dbReference>
<feature type="signal peptide" evidence="1">
    <location>
        <begin position="1"/>
        <end position="35"/>
    </location>
</feature>
<dbReference type="RefSeq" id="WP_146393919.1">
    <property type="nucleotide sequence ID" value="NZ_SJPJ01000001.1"/>
</dbReference>
<accession>A0A5C5YVF5</accession>
<comment type="caution">
    <text evidence="2">The sequence shown here is derived from an EMBL/GenBank/DDBJ whole genome shotgun (WGS) entry which is preliminary data.</text>
</comment>
<organism evidence="2 3">
    <name type="scientific">Novipirellula herctigrandis</name>
    <dbReference type="NCBI Taxonomy" id="2527986"/>
    <lineage>
        <taxon>Bacteria</taxon>
        <taxon>Pseudomonadati</taxon>
        <taxon>Planctomycetota</taxon>
        <taxon>Planctomycetia</taxon>
        <taxon>Pirellulales</taxon>
        <taxon>Pirellulaceae</taxon>
        <taxon>Novipirellula</taxon>
    </lineage>
</organism>
<gene>
    <name evidence="2" type="ORF">CA13_02170</name>
</gene>
<evidence type="ECO:0000313" key="2">
    <source>
        <dbReference type="EMBL" id="TWT78820.1"/>
    </source>
</evidence>
<dbReference type="AlphaFoldDB" id="A0A5C5YVF5"/>
<dbReference type="EMBL" id="SJPJ01000001">
    <property type="protein sequence ID" value="TWT78820.1"/>
    <property type="molecule type" value="Genomic_DNA"/>
</dbReference>
<keyword evidence="1" id="KW-0732">Signal</keyword>
<name>A0A5C5YVF5_9BACT</name>
<protein>
    <submittedName>
        <fullName evidence="2">Uncharacterized protein</fullName>
    </submittedName>
</protein>
<sequence length="89" mass="10117" precursor="true">MPRTISRSQFNRWHSTRLHVVAVILAVLTTVDCHAAESLSAGDYVSFEVEKTSWHEEFDRYDDLMSKVSLAITPSPRPTNQQYGDPADH</sequence>
<evidence type="ECO:0000256" key="1">
    <source>
        <dbReference type="SAM" id="SignalP"/>
    </source>
</evidence>
<reference evidence="2 3" key="1">
    <citation type="submission" date="2019-02" db="EMBL/GenBank/DDBJ databases">
        <title>Deep-cultivation of Planctomycetes and their phenomic and genomic characterization uncovers novel biology.</title>
        <authorList>
            <person name="Wiegand S."/>
            <person name="Jogler M."/>
            <person name="Boedeker C."/>
            <person name="Pinto D."/>
            <person name="Vollmers J."/>
            <person name="Rivas-Marin E."/>
            <person name="Kohn T."/>
            <person name="Peeters S.H."/>
            <person name="Heuer A."/>
            <person name="Rast P."/>
            <person name="Oberbeckmann S."/>
            <person name="Bunk B."/>
            <person name="Jeske O."/>
            <person name="Meyerdierks A."/>
            <person name="Storesund J.E."/>
            <person name="Kallscheuer N."/>
            <person name="Luecker S."/>
            <person name="Lage O.M."/>
            <person name="Pohl T."/>
            <person name="Merkel B.J."/>
            <person name="Hornburger P."/>
            <person name="Mueller R.-W."/>
            <person name="Bruemmer F."/>
            <person name="Labrenz M."/>
            <person name="Spormann A.M."/>
            <person name="Op Den Camp H."/>
            <person name="Overmann J."/>
            <person name="Amann R."/>
            <person name="Jetten M.S.M."/>
            <person name="Mascher T."/>
            <person name="Medema M.H."/>
            <person name="Devos D.P."/>
            <person name="Kaster A.-K."/>
            <person name="Ovreas L."/>
            <person name="Rohde M."/>
            <person name="Galperin M.Y."/>
            <person name="Jogler C."/>
        </authorList>
    </citation>
    <scope>NUCLEOTIDE SEQUENCE [LARGE SCALE GENOMIC DNA]</scope>
    <source>
        <strain evidence="2 3">CA13</strain>
    </source>
</reference>
<keyword evidence="3" id="KW-1185">Reference proteome</keyword>
<feature type="chain" id="PRO_5022884135" evidence="1">
    <location>
        <begin position="36"/>
        <end position="89"/>
    </location>
</feature>